<keyword evidence="2" id="KW-1185">Reference proteome</keyword>
<gene>
    <name evidence="1" type="ORF">JOE42_004032</name>
</gene>
<protein>
    <recommendedName>
        <fullName evidence="3">DUF2613 family protein</fullName>
    </recommendedName>
</protein>
<dbReference type="Proteomes" id="UP000703038">
    <property type="component" value="Unassembled WGS sequence"/>
</dbReference>
<sequence length="59" mass="5879">MAVRSVVVPAVASLLVGGVLSAGAVVGLTWSAEETVRPEPVVTADPSASVLGDVQYGSR</sequence>
<reference evidence="1 2" key="1">
    <citation type="submission" date="2021-01" db="EMBL/GenBank/DDBJ databases">
        <title>Genomics of switchgrass bacterial isolates.</title>
        <authorList>
            <person name="Shade A."/>
        </authorList>
    </citation>
    <scope>NUCLEOTIDE SEQUENCE [LARGE SCALE GENOMIC DNA]</scope>
    <source>
        <strain evidence="1 2">PvP111</strain>
    </source>
</reference>
<dbReference type="EMBL" id="JAFBBK010000001">
    <property type="protein sequence ID" value="MBM7417299.1"/>
    <property type="molecule type" value="Genomic_DNA"/>
</dbReference>
<dbReference type="Pfam" id="PF11021">
    <property type="entry name" value="DUF2613"/>
    <property type="match status" value="1"/>
</dbReference>
<comment type="caution">
    <text evidence="1">The sequence shown here is derived from an EMBL/GenBank/DDBJ whole genome shotgun (WGS) entry which is preliminary data.</text>
</comment>
<accession>A0ABS2KZD5</accession>
<dbReference type="RefSeq" id="WP_235579024.1">
    <property type="nucleotide sequence ID" value="NZ_JAFBBK010000001.1"/>
</dbReference>
<proteinExistence type="predicted"/>
<evidence type="ECO:0000313" key="1">
    <source>
        <dbReference type="EMBL" id="MBM7417299.1"/>
    </source>
</evidence>
<evidence type="ECO:0000313" key="2">
    <source>
        <dbReference type="Proteomes" id="UP000703038"/>
    </source>
</evidence>
<organism evidence="1 2">
    <name type="scientific">Rhodococcoides corynebacterioides</name>
    <dbReference type="NCBI Taxonomy" id="53972"/>
    <lineage>
        <taxon>Bacteria</taxon>
        <taxon>Bacillati</taxon>
        <taxon>Actinomycetota</taxon>
        <taxon>Actinomycetes</taxon>
        <taxon>Mycobacteriales</taxon>
        <taxon>Nocardiaceae</taxon>
        <taxon>Rhodococcoides</taxon>
    </lineage>
</organism>
<dbReference type="InterPro" id="IPR022566">
    <property type="entry name" value="DUF2613"/>
</dbReference>
<name>A0ABS2KZD5_9NOCA</name>
<evidence type="ECO:0008006" key="3">
    <source>
        <dbReference type="Google" id="ProtNLM"/>
    </source>
</evidence>